<dbReference type="Gene3D" id="3.60.130.10">
    <property type="entry name" value="Clavaminate synthase-like"/>
    <property type="match status" value="1"/>
</dbReference>
<dbReference type="InterPro" id="IPR010376">
    <property type="entry name" value="GBBH-like_N"/>
</dbReference>
<sequence length="443" mass="50434">MSLPARSIARLLPSTLGGVLPRQPTPIVNGFRRSFPGFSRAQHSQASKRITVEVDGKMTRFDNIFLRDSCSCPRCLHPSTQQKLFRTVDIPKGVRPKSTTTLPDGSLQITWLNDLPGPPEAAAEEHVSTYTPEFLARYATHRERVRARFNSPAYCLWNKRQMESDVMWVEYDKYMKSDSALLGALRMLRSHGLVFIRGIPDDSDAVEGLAERIGNLKHTFYGKTWDVKSIKDSKNIAYTSLDLGLHMDLLYFESPPGLQFLHCVRNSTVGGSSVFADSFRAAELVRANSSQKFHSLTTFPVTYHYVNDDKHYHFTRPTVVLDENSYKDQKPISHTNWAPPFQGPFEVDTGAEDRSQLRAYVHAATEFADHIDNPEAQFELTLKEGECVIFQNRRVLHARRAFDPTTGDRWLKGAYVDVDAYESKLRVLSEKLKFDKEAYSYIQ</sequence>
<dbReference type="PANTHER" id="PTHR10696:SF25">
    <property type="entry name" value="OXIDOREDUCTASE AIM17-RELATED"/>
    <property type="match status" value="1"/>
</dbReference>
<feature type="domain" description="TauD/TfdA-like" evidence="7">
    <location>
        <begin position="170"/>
        <end position="415"/>
    </location>
</feature>
<organism evidence="9 10">
    <name type="scientific">Ascodesmis nigricans</name>
    <dbReference type="NCBI Taxonomy" id="341454"/>
    <lineage>
        <taxon>Eukaryota</taxon>
        <taxon>Fungi</taxon>
        <taxon>Dikarya</taxon>
        <taxon>Ascomycota</taxon>
        <taxon>Pezizomycotina</taxon>
        <taxon>Pezizomycetes</taxon>
        <taxon>Pezizales</taxon>
        <taxon>Ascodesmidaceae</taxon>
        <taxon>Ascodesmis</taxon>
    </lineage>
</organism>
<keyword evidence="10" id="KW-1185">Reference proteome</keyword>
<evidence type="ECO:0000256" key="3">
    <source>
        <dbReference type="ARBA" id="ARBA00022723"/>
    </source>
</evidence>
<dbReference type="GO" id="GO:0045329">
    <property type="term" value="P:carnitine biosynthetic process"/>
    <property type="evidence" value="ECO:0007669"/>
    <property type="project" value="TreeGrafter"/>
</dbReference>
<dbReference type="GO" id="GO:0016706">
    <property type="term" value="F:2-oxoglutarate-dependent dioxygenase activity"/>
    <property type="evidence" value="ECO:0007669"/>
    <property type="project" value="UniProtKB-ARBA"/>
</dbReference>
<dbReference type="InParanoid" id="A0A4S2N6S4"/>
<evidence type="ECO:0000256" key="2">
    <source>
        <dbReference type="ARBA" id="ARBA00008654"/>
    </source>
</evidence>
<comment type="cofactor">
    <cofactor evidence="1">
        <name>Fe(2+)</name>
        <dbReference type="ChEBI" id="CHEBI:29033"/>
    </cofactor>
</comment>
<dbReference type="GO" id="GO:0005739">
    <property type="term" value="C:mitochondrion"/>
    <property type="evidence" value="ECO:0007669"/>
    <property type="project" value="TreeGrafter"/>
</dbReference>
<dbReference type="InterPro" id="IPR042098">
    <property type="entry name" value="TauD-like_sf"/>
</dbReference>
<dbReference type="SUPFAM" id="SSF51197">
    <property type="entry name" value="Clavaminate synthase-like"/>
    <property type="match status" value="1"/>
</dbReference>
<name>A0A4S2N6S4_9PEZI</name>
<evidence type="ECO:0000313" key="9">
    <source>
        <dbReference type="EMBL" id="TGZ85032.1"/>
    </source>
</evidence>
<keyword evidence="6" id="KW-0408">Iron</keyword>
<keyword evidence="3" id="KW-0479">Metal-binding</keyword>
<evidence type="ECO:0000259" key="7">
    <source>
        <dbReference type="Pfam" id="PF02668"/>
    </source>
</evidence>
<dbReference type="PANTHER" id="PTHR10696">
    <property type="entry name" value="GAMMA-BUTYROBETAINE HYDROXYLASE-RELATED"/>
    <property type="match status" value="1"/>
</dbReference>
<evidence type="ECO:0000259" key="8">
    <source>
        <dbReference type="Pfam" id="PF06155"/>
    </source>
</evidence>
<dbReference type="FunCoup" id="A0A4S2N6S4">
    <property type="interactions" value="633"/>
</dbReference>
<feature type="domain" description="Gamma-butyrobetaine hydroxylase-like N-terminal" evidence="8">
    <location>
        <begin position="44"/>
        <end position="112"/>
    </location>
</feature>
<dbReference type="STRING" id="341454.A0A4S2N6S4"/>
<accession>A0A4S2N6S4</accession>
<evidence type="ECO:0000256" key="4">
    <source>
        <dbReference type="ARBA" id="ARBA00022964"/>
    </source>
</evidence>
<dbReference type="EMBL" id="ML220112">
    <property type="protein sequence ID" value="TGZ85032.1"/>
    <property type="molecule type" value="Genomic_DNA"/>
</dbReference>
<dbReference type="Gene3D" id="3.30.2020.30">
    <property type="match status" value="1"/>
</dbReference>
<dbReference type="Proteomes" id="UP000298138">
    <property type="component" value="Unassembled WGS sequence"/>
</dbReference>
<dbReference type="Pfam" id="PF02668">
    <property type="entry name" value="TauD"/>
    <property type="match status" value="1"/>
</dbReference>
<dbReference type="InterPro" id="IPR038492">
    <property type="entry name" value="GBBH-like_N_sf"/>
</dbReference>
<proteinExistence type="inferred from homology"/>
<keyword evidence="5" id="KW-0560">Oxidoreductase</keyword>
<evidence type="ECO:0000313" key="10">
    <source>
        <dbReference type="Proteomes" id="UP000298138"/>
    </source>
</evidence>
<comment type="similarity">
    <text evidence="2">Belongs to the gamma-BBH/TMLD family.</text>
</comment>
<dbReference type="GO" id="GO:0046872">
    <property type="term" value="F:metal ion binding"/>
    <property type="evidence" value="ECO:0007669"/>
    <property type="project" value="UniProtKB-KW"/>
</dbReference>
<dbReference type="OrthoDB" id="406634at2759"/>
<evidence type="ECO:0000256" key="6">
    <source>
        <dbReference type="ARBA" id="ARBA00023004"/>
    </source>
</evidence>
<dbReference type="CDD" id="cd00250">
    <property type="entry name" value="CAS_like"/>
    <property type="match status" value="1"/>
</dbReference>
<dbReference type="InterPro" id="IPR003819">
    <property type="entry name" value="TauD/TfdA-like"/>
</dbReference>
<gene>
    <name evidence="9" type="ORF">EX30DRAFT_313930</name>
</gene>
<reference evidence="9 10" key="1">
    <citation type="submission" date="2019-04" db="EMBL/GenBank/DDBJ databases">
        <title>Comparative genomics and transcriptomics to analyze fruiting body development in filamentous ascomycetes.</title>
        <authorList>
            <consortium name="DOE Joint Genome Institute"/>
            <person name="Lutkenhaus R."/>
            <person name="Traeger S."/>
            <person name="Breuer J."/>
            <person name="Kuo A."/>
            <person name="Lipzen A."/>
            <person name="Pangilinan J."/>
            <person name="Dilworth D."/>
            <person name="Sandor L."/>
            <person name="Poggeler S."/>
            <person name="Barry K."/>
            <person name="Grigoriev I.V."/>
            <person name="Nowrousian M."/>
        </authorList>
    </citation>
    <scope>NUCLEOTIDE SEQUENCE [LARGE SCALE GENOMIC DNA]</scope>
    <source>
        <strain evidence="9 10">CBS 389.68</strain>
    </source>
</reference>
<dbReference type="Pfam" id="PF06155">
    <property type="entry name" value="GBBH-like_N"/>
    <property type="match status" value="1"/>
</dbReference>
<dbReference type="AlphaFoldDB" id="A0A4S2N6S4"/>
<keyword evidence="4" id="KW-0223">Dioxygenase</keyword>
<evidence type="ECO:0000256" key="1">
    <source>
        <dbReference type="ARBA" id="ARBA00001954"/>
    </source>
</evidence>
<protein>
    <submittedName>
        <fullName evidence="9">Clavaminate synthase-like protein</fullName>
    </submittedName>
</protein>
<evidence type="ECO:0000256" key="5">
    <source>
        <dbReference type="ARBA" id="ARBA00023002"/>
    </source>
</evidence>
<dbReference type="InterPro" id="IPR050411">
    <property type="entry name" value="AlphaKG_dependent_hydroxylases"/>
</dbReference>